<organism evidence="1">
    <name type="scientific">Anguilla anguilla</name>
    <name type="common">European freshwater eel</name>
    <name type="synonym">Muraena anguilla</name>
    <dbReference type="NCBI Taxonomy" id="7936"/>
    <lineage>
        <taxon>Eukaryota</taxon>
        <taxon>Metazoa</taxon>
        <taxon>Chordata</taxon>
        <taxon>Craniata</taxon>
        <taxon>Vertebrata</taxon>
        <taxon>Euteleostomi</taxon>
        <taxon>Actinopterygii</taxon>
        <taxon>Neopterygii</taxon>
        <taxon>Teleostei</taxon>
        <taxon>Anguilliformes</taxon>
        <taxon>Anguillidae</taxon>
        <taxon>Anguilla</taxon>
    </lineage>
</organism>
<reference evidence="1" key="2">
    <citation type="journal article" date="2015" name="Fish Shellfish Immunol.">
        <title>Early steps in the European eel (Anguilla anguilla)-Vibrio vulnificus interaction in the gills: Role of the RtxA13 toxin.</title>
        <authorList>
            <person name="Callol A."/>
            <person name="Pajuelo D."/>
            <person name="Ebbesson L."/>
            <person name="Teles M."/>
            <person name="MacKenzie S."/>
            <person name="Amaro C."/>
        </authorList>
    </citation>
    <scope>NUCLEOTIDE SEQUENCE</scope>
</reference>
<name>A0A0E9QSK8_ANGAN</name>
<reference evidence="1" key="1">
    <citation type="submission" date="2014-11" db="EMBL/GenBank/DDBJ databases">
        <authorList>
            <person name="Amaro Gonzalez C."/>
        </authorList>
    </citation>
    <scope>NUCLEOTIDE SEQUENCE</scope>
</reference>
<protein>
    <submittedName>
        <fullName evidence="1">Uncharacterized protein</fullName>
    </submittedName>
</protein>
<accession>A0A0E9QSK8</accession>
<dbReference type="EMBL" id="GBXM01088631">
    <property type="protein sequence ID" value="JAH19946.1"/>
    <property type="molecule type" value="Transcribed_RNA"/>
</dbReference>
<sequence length="36" mass="4345">MHQSKKLSPKLYDHKITYFAEQNIKYIHQGNKIITQ</sequence>
<proteinExistence type="predicted"/>
<evidence type="ECO:0000313" key="1">
    <source>
        <dbReference type="EMBL" id="JAH19946.1"/>
    </source>
</evidence>
<dbReference type="AlphaFoldDB" id="A0A0E9QSK8"/>